<evidence type="ECO:0000313" key="2">
    <source>
        <dbReference type="Proteomes" id="UP001227268"/>
    </source>
</evidence>
<keyword evidence="2" id="KW-1185">Reference proteome</keyword>
<reference evidence="1" key="1">
    <citation type="submission" date="2023-04" db="EMBL/GenBank/DDBJ databases">
        <title>Draft Genome sequencing of Naganishia species isolated from polar environments using Oxford Nanopore Technology.</title>
        <authorList>
            <person name="Leo P."/>
            <person name="Venkateswaran K."/>
        </authorList>
    </citation>
    <scope>NUCLEOTIDE SEQUENCE</scope>
    <source>
        <strain evidence="1">MNA-CCFEE 5423</strain>
    </source>
</reference>
<protein>
    <submittedName>
        <fullName evidence="1">Uncharacterized protein</fullName>
    </submittedName>
</protein>
<dbReference type="EMBL" id="JASBWT010000019">
    <property type="protein sequence ID" value="KAJ9096368.1"/>
    <property type="molecule type" value="Genomic_DNA"/>
</dbReference>
<sequence>MSSQSGLSIPATITAAFTSAVSDPATRALVFLIPDSTAYALHATLPVGTKPHPTAPKGTNQAISDVAALLPALPSAGTCASFLFKADDQDGGWIHISYIPDNAPTRQKMLHASSKSTLLQTLSRIHPISTTLFFTSPGDLTPTGFWSALKSRDAPPPMTKSEEALRDIKAGEAAEAQERLERMFGAAALSPPSTSSSSGGQQPGQATRAPSLGLKPQPHVFGAPQPMKQRSLDTASSSTGGGLARGGVGAMGAILGGASGLGAGADKGALKWGQGVEEALKGLLEGGKEGNVVVLSIDAKSETIIISPSSPSGSACKPEELATRLPGKEPSYAFYAWPSSSTSTTNENPITSSSLPALAAPAKKDSLTVPGQQETPITPTEGQEEQEDGNNENKEPKDIALPVSPMPSSPAGEAPPSSTPSTLPSPASAKTSVGEERKIAFIYACPSASPVRNRMLFSTCVRGLIRSAEERCRVKVSKKIETSDISELSASFLKAELFDSAPPTISVPRGSTPASFGNNGNGSANSGGGVDTSSGTGDAWNAFGPRVGRPKPAGRR</sequence>
<proteinExistence type="predicted"/>
<accession>A0ACC2VAK3</accession>
<evidence type="ECO:0000313" key="1">
    <source>
        <dbReference type="EMBL" id="KAJ9096368.1"/>
    </source>
</evidence>
<organism evidence="1 2">
    <name type="scientific">Naganishia friedmannii</name>
    <dbReference type="NCBI Taxonomy" id="89922"/>
    <lineage>
        <taxon>Eukaryota</taxon>
        <taxon>Fungi</taxon>
        <taxon>Dikarya</taxon>
        <taxon>Basidiomycota</taxon>
        <taxon>Agaricomycotina</taxon>
        <taxon>Tremellomycetes</taxon>
        <taxon>Filobasidiales</taxon>
        <taxon>Filobasidiaceae</taxon>
        <taxon>Naganishia</taxon>
    </lineage>
</organism>
<gene>
    <name evidence="1" type="ORF">QFC21_005189</name>
</gene>
<comment type="caution">
    <text evidence="1">The sequence shown here is derived from an EMBL/GenBank/DDBJ whole genome shotgun (WGS) entry which is preliminary data.</text>
</comment>
<name>A0ACC2VAK3_9TREE</name>
<dbReference type="Proteomes" id="UP001227268">
    <property type="component" value="Unassembled WGS sequence"/>
</dbReference>